<feature type="region of interest" description="Disordered" evidence="1">
    <location>
        <begin position="98"/>
        <end position="130"/>
    </location>
</feature>
<protein>
    <submittedName>
        <fullName evidence="2">Uncharacterized protein</fullName>
    </submittedName>
</protein>
<feature type="region of interest" description="Disordered" evidence="1">
    <location>
        <begin position="1"/>
        <end position="32"/>
    </location>
</feature>
<evidence type="ECO:0000256" key="1">
    <source>
        <dbReference type="SAM" id="MobiDB-lite"/>
    </source>
</evidence>
<gene>
    <name evidence="2" type="ORF">CERSUDRAFT_92439</name>
</gene>
<evidence type="ECO:0000313" key="3">
    <source>
        <dbReference type="Proteomes" id="UP000016930"/>
    </source>
</evidence>
<evidence type="ECO:0000313" key="2">
    <source>
        <dbReference type="EMBL" id="EMD39951.1"/>
    </source>
</evidence>
<keyword evidence="3" id="KW-1185">Reference proteome</keyword>
<name>M2RM94_CERS8</name>
<accession>M2RM94</accession>
<dbReference type="Proteomes" id="UP000016930">
    <property type="component" value="Unassembled WGS sequence"/>
</dbReference>
<proteinExistence type="predicted"/>
<dbReference type="AlphaFoldDB" id="M2RM94"/>
<organism evidence="2 3">
    <name type="scientific">Ceriporiopsis subvermispora (strain B)</name>
    <name type="common">White-rot fungus</name>
    <name type="synonym">Gelatoporia subvermispora</name>
    <dbReference type="NCBI Taxonomy" id="914234"/>
    <lineage>
        <taxon>Eukaryota</taxon>
        <taxon>Fungi</taxon>
        <taxon>Dikarya</taxon>
        <taxon>Basidiomycota</taxon>
        <taxon>Agaricomycotina</taxon>
        <taxon>Agaricomycetes</taxon>
        <taxon>Polyporales</taxon>
        <taxon>Gelatoporiaceae</taxon>
        <taxon>Gelatoporia</taxon>
    </lineage>
</organism>
<dbReference type="EMBL" id="KB445793">
    <property type="protein sequence ID" value="EMD39951.1"/>
    <property type="molecule type" value="Genomic_DNA"/>
</dbReference>
<sequence>MAMSSWPSGDIPQAGNYSSTGGLQSEQANTSLSTDRWMAIRASSLWRDRLCEYRPTVIPGGAADSGDHGPIPQTVSEQVKAHEERAVASEALQPVPQYGARTEHSKTANEPVESVVLSRNLPRQGSQEAPPQLRVHEYRLVVGGLSIILLHPQQSEDVGVIEAFEPPPRSTWLYEVALKYAGSEPPARARVAIKNSKKRNGSGRFNPRSKKNESKSGEKGVRKGNGETCLVCSSLQKKCPAKLGELCL</sequence>
<feature type="compositionally biased region" description="Basic and acidic residues" evidence="1">
    <location>
        <begin position="210"/>
        <end position="223"/>
    </location>
</feature>
<feature type="compositionally biased region" description="Polar residues" evidence="1">
    <location>
        <begin position="15"/>
        <end position="32"/>
    </location>
</feature>
<dbReference type="HOGENOM" id="CLU_065838_0_0_1"/>
<reference evidence="2 3" key="1">
    <citation type="journal article" date="2012" name="Proc. Natl. Acad. Sci. U.S.A.">
        <title>Comparative genomics of Ceriporiopsis subvermispora and Phanerochaete chrysosporium provide insight into selective ligninolysis.</title>
        <authorList>
            <person name="Fernandez-Fueyo E."/>
            <person name="Ruiz-Duenas F.J."/>
            <person name="Ferreira P."/>
            <person name="Floudas D."/>
            <person name="Hibbett D.S."/>
            <person name="Canessa P."/>
            <person name="Larrondo L.F."/>
            <person name="James T.Y."/>
            <person name="Seelenfreund D."/>
            <person name="Lobos S."/>
            <person name="Polanco R."/>
            <person name="Tello M."/>
            <person name="Honda Y."/>
            <person name="Watanabe T."/>
            <person name="Watanabe T."/>
            <person name="Ryu J.S."/>
            <person name="Kubicek C.P."/>
            <person name="Schmoll M."/>
            <person name="Gaskell J."/>
            <person name="Hammel K.E."/>
            <person name="St John F.J."/>
            <person name="Vanden Wymelenberg A."/>
            <person name="Sabat G."/>
            <person name="Splinter BonDurant S."/>
            <person name="Syed K."/>
            <person name="Yadav J.S."/>
            <person name="Doddapaneni H."/>
            <person name="Subramanian V."/>
            <person name="Lavin J.L."/>
            <person name="Oguiza J.A."/>
            <person name="Perez G."/>
            <person name="Pisabarro A.G."/>
            <person name="Ramirez L."/>
            <person name="Santoyo F."/>
            <person name="Master E."/>
            <person name="Coutinho P.M."/>
            <person name="Henrissat B."/>
            <person name="Lombard V."/>
            <person name="Magnuson J.K."/>
            <person name="Kuees U."/>
            <person name="Hori C."/>
            <person name="Igarashi K."/>
            <person name="Samejima M."/>
            <person name="Held B.W."/>
            <person name="Barry K.W."/>
            <person name="LaButti K.M."/>
            <person name="Lapidus A."/>
            <person name="Lindquist E.A."/>
            <person name="Lucas S.M."/>
            <person name="Riley R."/>
            <person name="Salamov A.A."/>
            <person name="Hoffmeister D."/>
            <person name="Schwenk D."/>
            <person name="Hadar Y."/>
            <person name="Yarden O."/>
            <person name="de Vries R.P."/>
            <person name="Wiebenga A."/>
            <person name="Stenlid J."/>
            <person name="Eastwood D."/>
            <person name="Grigoriev I.V."/>
            <person name="Berka R.M."/>
            <person name="Blanchette R.A."/>
            <person name="Kersten P."/>
            <person name="Martinez A.T."/>
            <person name="Vicuna R."/>
            <person name="Cullen D."/>
        </authorList>
    </citation>
    <scope>NUCLEOTIDE SEQUENCE [LARGE SCALE GENOMIC DNA]</scope>
    <source>
        <strain evidence="2 3">B</strain>
    </source>
</reference>
<feature type="region of interest" description="Disordered" evidence="1">
    <location>
        <begin position="192"/>
        <end position="223"/>
    </location>
</feature>